<dbReference type="InterPro" id="IPR051553">
    <property type="entry name" value="Ran_GTPase-activating"/>
</dbReference>
<evidence type="ECO:0000313" key="2">
    <source>
        <dbReference type="EMBL" id="WXA93674.1"/>
    </source>
</evidence>
<dbReference type="PANTHER" id="PTHR45982:SF1">
    <property type="entry name" value="REGULATOR OF CHROMOSOME CONDENSATION"/>
    <property type="match status" value="1"/>
</dbReference>
<dbReference type="RefSeq" id="WP_394850914.1">
    <property type="nucleotide sequence ID" value="NZ_CP089982.1"/>
</dbReference>
<dbReference type="EMBL" id="CP089982">
    <property type="protein sequence ID" value="WXA93674.1"/>
    <property type="molecule type" value="Genomic_DNA"/>
</dbReference>
<name>A0ABZ2K4P1_9BACT</name>
<organism evidence="2 3">
    <name type="scientific">Pendulispora brunnea</name>
    <dbReference type="NCBI Taxonomy" id="2905690"/>
    <lineage>
        <taxon>Bacteria</taxon>
        <taxon>Pseudomonadati</taxon>
        <taxon>Myxococcota</taxon>
        <taxon>Myxococcia</taxon>
        <taxon>Myxococcales</taxon>
        <taxon>Sorangiineae</taxon>
        <taxon>Pendulisporaceae</taxon>
        <taxon>Pendulispora</taxon>
    </lineage>
</organism>
<dbReference type="SUPFAM" id="SSF50985">
    <property type="entry name" value="RCC1/BLIP-II"/>
    <property type="match status" value="1"/>
</dbReference>
<keyword evidence="3" id="KW-1185">Reference proteome</keyword>
<feature type="region of interest" description="Disordered" evidence="1">
    <location>
        <begin position="19"/>
        <end position="40"/>
    </location>
</feature>
<sequence length="150" mass="15538">MRAASGEVRCFGSNENGKLGRGSFTGERDSSPAPVALPAGKTATQITTSVSHACAIVDDGSVWCWGRNQWGALGAGHSDGTKMDLPESSTPVMVQGLSTGALYVSAGIDFTCATLADRSVMCWGANHLGQLGRGNVDDKSPHPEPARVSF</sequence>
<proteinExistence type="predicted"/>
<gene>
    <name evidence="2" type="ORF">LZC95_45380</name>
</gene>
<dbReference type="PANTHER" id="PTHR45982">
    <property type="entry name" value="REGULATOR OF CHROMOSOME CONDENSATION"/>
    <property type="match status" value="1"/>
</dbReference>
<dbReference type="InterPro" id="IPR000408">
    <property type="entry name" value="Reg_chr_condens"/>
</dbReference>
<dbReference type="Proteomes" id="UP001379533">
    <property type="component" value="Chromosome"/>
</dbReference>
<evidence type="ECO:0000256" key="1">
    <source>
        <dbReference type="SAM" id="MobiDB-lite"/>
    </source>
</evidence>
<accession>A0ABZ2K4P1</accession>
<dbReference type="PROSITE" id="PS50012">
    <property type="entry name" value="RCC1_3"/>
    <property type="match status" value="3"/>
</dbReference>
<protein>
    <submittedName>
        <fullName evidence="2">Uncharacterized protein</fullName>
    </submittedName>
</protein>
<evidence type="ECO:0000313" key="3">
    <source>
        <dbReference type="Proteomes" id="UP001379533"/>
    </source>
</evidence>
<reference evidence="2 3" key="1">
    <citation type="submission" date="2021-12" db="EMBL/GenBank/DDBJ databases">
        <title>Discovery of the Pendulisporaceae a myxobacterial family with distinct sporulation behavior and unique specialized metabolism.</title>
        <authorList>
            <person name="Garcia R."/>
            <person name="Popoff A."/>
            <person name="Bader C.D."/>
            <person name="Loehr J."/>
            <person name="Walesch S."/>
            <person name="Walt C."/>
            <person name="Boldt J."/>
            <person name="Bunk B."/>
            <person name="Haeckl F.J.F.P.J."/>
            <person name="Gunesch A.P."/>
            <person name="Birkelbach J."/>
            <person name="Nuebel U."/>
            <person name="Pietschmann T."/>
            <person name="Bach T."/>
            <person name="Mueller R."/>
        </authorList>
    </citation>
    <scope>NUCLEOTIDE SEQUENCE [LARGE SCALE GENOMIC DNA]</scope>
    <source>
        <strain evidence="2 3">MSr12523</strain>
    </source>
</reference>
<dbReference type="Pfam" id="PF00415">
    <property type="entry name" value="RCC1"/>
    <property type="match status" value="2"/>
</dbReference>
<dbReference type="InterPro" id="IPR009091">
    <property type="entry name" value="RCC1/BLIP-II"/>
</dbReference>
<dbReference type="Gene3D" id="2.130.10.30">
    <property type="entry name" value="Regulator of chromosome condensation 1/beta-lactamase-inhibitor protein II"/>
    <property type="match status" value="1"/>
</dbReference>